<keyword evidence="10 14" id="KW-0418">Kinase</keyword>
<comment type="subcellular location">
    <subcellularLocation>
        <location evidence="2">Cytoplasm</location>
    </subcellularLocation>
</comment>
<evidence type="ECO:0000256" key="9">
    <source>
        <dbReference type="ARBA" id="ARBA00022741"/>
    </source>
</evidence>
<dbReference type="PIRSF" id="PIRSF000724">
    <property type="entry name" value="Pgk"/>
    <property type="match status" value="1"/>
</dbReference>
<comment type="catalytic activity">
    <reaction evidence="1 14">
        <text>(2R)-3-phosphoglycerate + ATP = (2R)-3-phospho-glyceroyl phosphate + ADP</text>
        <dbReference type="Rhea" id="RHEA:14801"/>
        <dbReference type="ChEBI" id="CHEBI:30616"/>
        <dbReference type="ChEBI" id="CHEBI:57604"/>
        <dbReference type="ChEBI" id="CHEBI:58272"/>
        <dbReference type="ChEBI" id="CHEBI:456216"/>
        <dbReference type="EC" id="2.7.2.3"/>
    </reaction>
</comment>
<dbReference type="GO" id="GO:0006094">
    <property type="term" value="P:gluconeogenesis"/>
    <property type="evidence" value="ECO:0007669"/>
    <property type="project" value="TreeGrafter"/>
</dbReference>
<dbReference type="InterPro" id="IPR001576">
    <property type="entry name" value="Phosphoglycerate_kinase"/>
</dbReference>
<dbReference type="GO" id="GO:0005829">
    <property type="term" value="C:cytosol"/>
    <property type="evidence" value="ECO:0007669"/>
    <property type="project" value="TreeGrafter"/>
</dbReference>
<evidence type="ECO:0000256" key="7">
    <source>
        <dbReference type="ARBA" id="ARBA00022490"/>
    </source>
</evidence>
<dbReference type="Proteomes" id="UP000004348">
    <property type="component" value="Chromosome"/>
</dbReference>
<dbReference type="InterPro" id="IPR036043">
    <property type="entry name" value="Phosphoglycerate_kinase_sf"/>
</dbReference>
<protein>
    <recommendedName>
        <fullName evidence="6 14">Phosphoglycerate kinase</fullName>
        <ecNumber evidence="5 14">2.7.2.3</ecNumber>
    </recommendedName>
</protein>
<evidence type="ECO:0000256" key="14">
    <source>
        <dbReference type="RuleBase" id="RU000532"/>
    </source>
</evidence>
<dbReference type="STRING" id="886738.Nlim_0038"/>
<dbReference type="HOGENOM" id="CLU_025427_0_2_2"/>
<keyword evidence="7" id="KW-0963">Cytoplasm</keyword>
<keyword evidence="12" id="KW-0324">Glycolysis</keyword>
<evidence type="ECO:0000313" key="15">
    <source>
        <dbReference type="EMBL" id="EGG43083.1"/>
    </source>
</evidence>
<comment type="caution">
    <text evidence="15">The sequence shown here is derived from an EMBL/GenBank/DDBJ whole genome shotgun (WGS) entry which is preliminary data.</text>
</comment>
<evidence type="ECO:0000256" key="1">
    <source>
        <dbReference type="ARBA" id="ARBA00000642"/>
    </source>
</evidence>
<evidence type="ECO:0000256" key="11">
    <source>
        <dbReference type="ARBA" id="ARBA00022840"/>
    </source>
</evidence>
<keyword evidence="8 14" id="KW-0808">Transferase</keyword>
<evidence type="ECO:0000256" key="5">
    <source>
        <dbReference type="ARBA" id="ARBA00013061"/>
    </source>
</evidence>
<evidence type="ECO:0000256" key="8">
    <source>
        <dbReference type="ARBA" id="ARBA00022679"/>
    </source>
</evidence>
<accession>F3KHU8</accession>
<comment type="similarity">
    <text evidence="4 14">Belongs to the phosphoglycerate kinase family.</text>
</comment>
<evidence type="ECO:0000256" key="4">
    <source>
        <dbReference type="ARBA" id="ARBA00008982"/>
    </source>
</evidence>
<dbReference type="GO" id="GO:0043531">
    <property type="term" value="F:ADP binding"/>
    <property type="evidence" value="ECO:0007669"/>
    <property type="project" value="TreeGrafter"/>
</dbReference>
<dbReference type="EC" id="2.7.2.3" evidence="5 14"/>
<keyword evidence="9" id="KW-0547">Nucleotide-binding</keyword>
<evidence type="ECO:0000256" key="12">
    <source>
        <dbReference type="ARBA" id="ARBA00023152"/>
    </source>
</evidence>
<dbReference type="SUPFAM" id="SSF53748">
    <property type="entry name" value="Phosphoglycerate kinase"/>
    <property type="match status" value="1"/>
</dbReference>
<evidence type="ECO:0000256" key="13">
    <source>
        <dbReference type="PIRSR" id="PIRSR000724-2"/>
    </source>
</evidence>
<dbReference type="GO" id="GO:0004618">
    <property type="term" value="F:phosphoglycerate kinase activity"/>
    <property type="evidence" value="ECO:0007669"/>
    <property type="project" value="UniProtKB-EC"/>
</dbReference>
<feature type="binding site" evidence="13">
    <location>
        <position position="304"/>
    </location>
    <ligand>
        <name>ATP</name>
        <dbReference type="ChEBI" id="CHEBI:30616"/>
    </ligand>
</feature>
<reference evidence="15" key="1">
    <citation type="journal article" date="2011" name="PLoS ONE">
        <title>Genome of a low-salinity ammonia-oxidizing archaeon determined by single-cell and metagenomic analysis.</title>
        <authorList>
            <person name="Blainey P.C."/>
            <person name="Mosier A.C."/>
            <person name="Potanina A."/>
            <person name="Francis C.A."/>
            <person name="Quake S.R."/>
        </authorList>
    </citation>
    <scope>NUCLEOTIDE SEQUENCE [LARGE SCALE GENOMIC DNA]</scope>
    <source>
        <strain evidence="15">SFB1</strain>
    </source>
</reference>
<gene>
    <name evidence="15" type="ORF">Nlim_0038</name>
</gene>
<dbReference type="Gene3D" id="3.40.50.1260">
    <property type="entry name" value="Phosphoglycerate kinase, N-terminal domain"/>
    <property type="match status" value="2"/>
</dbReference>
<dbReference type="PATRIC" id="fig|886738.10.peg.40"/>
<dbReference type="GO" id="GO:0006096">
    <property type="term" value="P:glycolytic process"/>
    <property type="evidence" value="ECO:0007669"/>
    <property type="project" value="UniProtKB-KW"/>
</dbReference>
<dbReference type="FunFam" id="3.40.50.1260:FF:000012">
    <property type="entry name" value="Phosphoglycerate kinase"/>
    <property type="match status" value="1"/>
</dbReference>
<dbReference type="EMBL" id="AEGP01000013">
    <property type="protein sequence ID" value="EGG43083.1"/>
    <property type="molecule type" value="Genomic_DNA"/>
</dbReference>
<sequence>MNCPIDPETMEISGTKRIEEAIETIKSLEDAKLVVASHQGRVGNKDYTGMDKHAKVLEKFIGKKIKYVEDTIGIAAQNEIKNLKSGEILLLDNLRLCAEENYEFAPPEAANTIMVRRLSKLFDLCVLDSFPSAHRSHPSIVGFPHVLPACAGRIVEREVRNLDEIMTVAKAPHVIVLGGSKVSDRLEAIKLLIQNGRADHVLLTGLIGNVFMRAQGRIRYPLGISREDEVVTKAHALIGEYPDVFSTPVDIAIDKDGDRVEMDVRELESGDKIYDLGPKTVDHYSKLIAGAGTVFISGPAGFFEKENFSYGTKGLLTSVANSMATTIVSGGHLTSALKKYGLAEQIDHISTAGGALVLYLTGEKLPMIKALENAAIKYRTK</sequence>
<dbReference type="PANTHER" id="PTHR11406">
    <property type="entry name" value="PHOSPHOGLYCERATE KINASE"/>
    <property type="match status" value="1"/>
</dbReference>
<organism evidence="15">
    <name type="scientific">Candidatus Nitrosarchaeum limnium SFB1</name>
    <dbReference type="NCBI Taxonomy" id="886738"/>
    <lineage>
        <taxon>Archaea</taxon>
        <taxon>Nitrososphaerota</taxon>
        <taxon>Nitrososphaeria</taxon>
        <taxon>Nitrosopumilales</taxon>
        <taxon>Nitrosopumilaceae</taxon>
        <taxon>Nitrosarchaeum</taxon>
    </lineage>
</organism>
<dbReference type="Pfam" id="PF00162">
    <property type="entry name" value="PGK"/>
    <property type="match status" value="1"/>
</dbReference>
<dbReference type="InterPro" id="IPR015824">
    <property type="entry name" value="Phosphoglycerate_kinase_N"/>
</dbReference>
<name>F3KHU8_9ARCH</name>
<keyword evidence="11 13" id="KW-0067">ATP-binding</keyword>
<dbReference type="AlphaFoldDB" id="F3KHU8"/>
<evidence type="ECO:0000256" key="6">
    <source>
        <dbReference type="ARBA" id="ARBA00016471"/>
    </source>
</evidence>
<dbReference type="PANTHER" id="PTHR11406:SF23">
    <property type="entry name" value="PHOSPHOGLYCERATE KINASE 1, CHLOROPLASTIC-RELATED"/>
    <property type="match status" value="1"/>
</dbReference>
<evidence type="ECO:0000256" key="10">
    <source>
        <dbReference type="ARBA" id="ARBA00022777"/>
    </source>
</evidence>
<dbReference type="GO" id="GO:0005524">
    <property type="term" value="F:ATP binding"/>
    <property type="evidence" value="ECO:0007669"/>
    <property type="project" value="UniProtKB-KW"/>
</dbReference>
<proteinExistence type="inferred from homology"/>
<evidence type="ECO:0000256" key="3">
    <source>
        <dbReference type="ARBA" id="ARBA00004838"/>
    </source>
</evidence>
<dbReference type="PRINTS" id="PR00477">
    <property type="entry name" value="PHGLYCKINASE"/>
</dbReference>
<evidence type="ECO:0000256" key="2">
    <source>
        <dbReference type="ARBA" id="ARBA00004496"/>
    </source>
</evidence>
<comment type="pathway">
    <text evidence="3">Carbohydrate degradation; glycolysis; pyruvate from D-glyceraldehyde 3-phosphate: step 2/5.</text>
</comment>